<keyword evidence="3" id="KW-0255">Endonuclease</keyword>
<dbReference type="AlphaFoldDB" id="A0A4R5CFF7"/>
<keyword evidence="3" id="KW-0378">Hydrolase</keyword>
<reference evidence="3 4" key="1">
    <citation type="submission" date="2019-03" db="EMBL/GenBank/DDBJ databases">
        <title>Draft genome sequences of novel Actinobacteria.</title>
        <authorList>
            <person name="Sahin N."/>
            <person name="Ay H."/>
            <person name="Saygin H."/>
        </authorList>
    </citation>
    <scope>NUCLEOTIDE SEQUENCE [LARGE SCALE GENOMIC DNA]</scope>
    <source>
        <strain evidence="3 4">5K138</strain>
    </source>
</reference>
<gene>
    <name evidence="3" type="ORF">E1269_28685</name>
</gene>
<sequence length="240" mass="25187">LTGLGWTALNLGHLGCCHPTCLATSQTSSTDTGSDTTTAASDGARSGRDGILRLAKRHGRAATVLATVPINTLAGADDQPGWLDGHGPITATTARRIAADATLRRLLTDPATGEVLEYGHTTYAPPAALAAFVTARDATCRFPTCDRPSGEADIDHVVPYRHGGTTGATNTWLLHRAHHLDRTHHGHIIRTDPDGTRWWTTPAGFTYPTEPEAIGPITASRPTGSTSAPGASQPLQPPPF</sequence>
<dbReference type="RefSeq" id="WP_131901099.1">
    <property type="nucleotide sequence ID" value="NZ_SMKZ01000066.1"/>
</dbReference>
<evidence type="ECO:0000313" key="4">
    <source>
        <dbReference type="Proteomes" id="UP000294739"/>
    </source>
</evidence>
<name>A0A4R5CFF7_9ACTN</name>
<dbReference type="EMBL" id="SMKZ01000066">
    <property type="protein sequence ID" value="TDD98848.1"/>
    <property type="molecule type" value="Genomic_DNA"/>
</dbReference>
<accession>A0A4R5CFF7</accession>
<feature type="region of interest" description="Disordered" evidence="1">
    <location>
        <begin position="213"/>
        <end position="240"/>
    </location>
</feature>
<dbReference type="OrthoDB" id="3261064at2"/>
<comment type="caution">
    <text evidence="3">The sequence shown here is derived from an EMBL/GenBank/DDBJ whole genome shotgun (WGS) entry which is preliminary data.</text>
</comment>
<dbReference type="Proteomes" id="UP000294739">
    <property type="component" value="Unassembled WGS sequence"/>
</dbReference>
<evidence type="ECO:0000256" key="1">
    <source>
        <dbReference type="SAM" id="MobiDB-lite"/>
    </source>
</evidence>
<dbReference type="InterPro" id="IPR003870">
    <property type="entry name" value="DUF222"/>
</dbReference>
<feature type="domain" description="HNH nuclease" evidence="2">
    <location>
        <begin position="128"/>
        <end position="180"/>
    </location>
</feature>
<protein>
    <submittedName>
        <fullName evidence="3">HNH endonuclease</fullName>
    </submittedName>
</protein>
<feature type="compositionally biased region" description="Low complexity" evidence="1">
    <location>
        <begin position="24"/>
        <end position="44"/>
    </location>
</feature>
<feature type="compositionally biased region" description="Polar residues" evidence="1">
    <location>
        <begin position="220"/>
        <end position="234"/>
    </location>
</feature>
<feature type="region of interest" description="Disordered" evidence="1">
    <location>
        <begin position="24"/>
        <end position="45"/>
    </location>
</feature>
<dbReference type="SMART" id="SM00507">
    <property type="entry name" value="HNHc"/>
    <property type="match status" value="1"/>
</dbReference>
<evidence type="ECO:0000259" key="2">
    <source>
        <dbReference type="SMART" id="SM00507"/>
    </source>
</evidence>
<evidence type="ECO:0000313" key="3">
    <source>
        <dbReference type="EMBL" id="TDD98848.1"/>
    </source>
</evidence>
<keyword evidence="3" id="KW-0540">Nuclease</keyword>
<feature type="non-terminal residue" evidence="3">
    <location>
        <position position="1"/>
    </location>
</feature>
<dbReference type="Pfam" id="PF02720">
    <property type="entry name" value="DUF222"/>
    <property type="match status" value="1"/>
</dbReference>
<dbReference type="InParanoid" id="A0A4R5CFF7"/>
<proteinExistence type="predicted"/>
<dbReference type="GO" id="GO:0004519">
    <property type="term" value="F:endonuclease activity"/>
    <property type="evidence" value="ECO:0007669"/>
    <property type="project" value="UniProtKB-KW"/>
</dbReference>
<dbReference type="Gene3D" id="1.10.30.50">
    <property type="match status" value="1"/>
</dbReference>
<keyword evidence="4" id="KW-1185">Reference proteome</keyword>
<organism evidence="3 4">
    <name type="scientific">Jiangella asiatica</name>
    <dbReference type="NCBI Taxonomy" id="2530372"/>
    <lineage>
        <taxon>Bacteria</taxon>
        <taxon>Bacillati</taxon>
        <taxon>Actinomycetota</taxon>
        <taxon>Actinomycetes</taxon>
        <taxon>Jiangellales</taxon>
        <taxon>Jiangellaceae</taxon>
        <taxon>Jiangella</taxon>
    </lineage>
</organism>
<dbReference type="CDD" id="cd00085">
    <property type="entry name" value="HNHc"/>
    <property type="match status" value="1"/>
</dbReference>
<dbReference type="InterPro" id="IPR003615">
    <property type="entry name" value="HNH_nuc"/>
</dbReference>